<evidence type="ECO:0000313" key="8">
    <source>
        <dbReference type="Proteomes" id="UP001500729"/>
    </source>
</evidence>
<evidence type="ECO:0000256" key="5">
    <source>
        <dbReference type="SAM" id="SignalP"/>
    </source>
</evidence>
<feature type="domain" description="Fe/B12 periplasmic-binding" evidence="6">
    <location>
        <begin position="52"/>
        <end position="319"/>
    </location>
</feature>
<organism evidence="7 8">
    <name type="scientific">Saccharopolyspora erythraea</name>
    <name type="common">Streptomyces erythraeus</name>
    <dbReference type="NCBI Taxonomy" id="1836"/>
    <lineage>
        <taxon>Bacteria</taxon>
        <taxon>Bacillati</taxon>
        <taxon>Actinomycetota</taxon>
        <taxon>Actinomycetes</taxon>
        <taxon>Pseudonocardiales</taxon>
        <taxon>Pseudonocardiaceae</taxon>
        <taxon>Saccharopolyspora</taxon>
    </lineage>
</organism>
<proteinExistence type="inferred from homology"/>
<protein>
    <submittedName>
        <fullName evidence="7">Iron-siderophore ABC transporter substrate-binding protein</fullName>
    </submittedName>
</protein>
<dbReference type="InterPro" id="IPR002491">
    <property type="entry name" value="ABC_transptr_periplasmic_BD"/>
</dbReference>
<accession>A0ABP3P1P5</accession>
<keyword evidence="4 5" id="KW-0732">Signal</keyword>
<name>A0ABP3P1P5_SACER</name>
<dbReference type="PROSITE" id="PS50983">
    <property type="entry name" value="FE_B12_PBP"/>
    <property type="match status" value="1"/>
</dbReference>
<evidence type="ECO:0000256" key="2">
    <source>
        <dbReference type="ARBA" id="ARBA00008814"/>
    </source>
</evidence>
<keyword evidence="8" id="KW-1185">Reference proteome</keyword>
<dbReference type="PANTHER" id="PTHR30532:SF24">
    <property type="entry name" value="FERRIC ENTEROBACTIN-BINDING PERIPLASMIC PROTEIN FEPB"/>
    <property type="match status" value="1"/>
</dbReference>
<evidence type="ECO:0000256" key="4">
    <source>
        <dbReference type="ARBA" id="ARBA00022729"/>
    </source>
</evidence>
<feature type="signal peptide" evidence="5">
    <location>
        <begin position="1"/>
        <end position="22"/>
    </location>
</feature>
<dbReference type="RefSeq" id="WP_009949402.1">
    <property type="nucleotide sequence ID" value="NZ_BAAAGS010000067.1"/>
</dbReference>
<dbReference type="EMBL" id="BAAAGS010000067">
    <property type="protein sequence ID" value="GAA0555673.1"/>
    <property type="molecule type" value="Genomic_DNA"/>
</dbReference>
<comment type="similarity">
    <text evidence="2">Belongs to the bacterial solute-binding protein 8 family.</text>
</comment>
<comment type="subcellular location">
    <subcellularLocation>
        <location evidence="1">Cell envelope</location>
    </subcellularLocation>
</comment>
<evidence type="ECO:0000256" key="1">
    <source>
        <dbReference type="ARBA" id="ARBA00004196"/>
    </source>
</evidence>
<evidence type="ECO:0000313" key="7">
    <source>
        <dbReference type="EMBL" id="GAA0555673.1"/>
    </source>
</evidence>
<dbReference type="Proteomes" id="UP001500729">
    <property type="component" value="Unassembled WGS sequence"/>
</dbReference>
<dbReference type="PROSITE" id="PS51257">
    <property type="entry name" value="PROKAR_LIPOPROTEIN"/>
    <property type="match status" value="1"/>
</dbReference>
<gene>
    <name evidence="7" type="ORF">GCM10009533_61900</name>
</gene>
<dbReference type="CDD" id="cd01146">
    <property type="entry name" value="FhuD"/>
    <property type="match status" value="1"/>
</dbReference>
<feature type="chain" id="PRO_5046578501" evidence="5">
    <location>
        <begin position="23"/>
        <end position="322"/>
    </location>
</feature>
<comment type="caution">
    <text evidence="7">The sequence shown here is derived from an EMBL/GenBank/DDBJ whole genome shotgun (WGS) entry which is preliminary data.</text>
</comment>
<dbReference type="SUPFAM" id="SSF53807">
    <property type="entry name" value="Helical backbone' metal receptor"/>
    <property type="match status" value="1"/>
</dbReference>
<dbReference type="InterPro" id="IPR051313">
    <property type="entry name" value="Bact_iron-sidero_bind"/>
</dbReference>
<dbReference type="PANTHER" id="PTHR30532">
    <property type="entry name" value="IRON III DICITRATE-BINDING PERIPLASMIC PROTEIN"/>
    <property type="match status" value="1"/>
</dbReference>
<dbReference type="Gene3D" id="3.40.50.1980">
    <property type="entry name" value="Nitrogenase molybdenum iron protein domain"/>
    <property type="match status" value="2"/>
</dbReference>
<sequence length="322" mass="33724">MLRQGRFAAAVLGLLMMVTSCASGGGDAPASTPGPSVDTMFGQVTVPSRPQRVVALGWSDAETALALGVQPVGASDWQGFGGNGVGPWAAGLYTQPPAQLGTTQPDYEAIAALRPDLILNTRSSGDPAQNEILSKIAPTVGPPPGTVAYGTGWREQTRLVSQALGKPELGEQRVAELDGRLRDAARTHPELAGKTVAVAAYYGNKWGAYLPGDPRVEFMTDLGMKNKPEINALANGTFYTDIAHERLSTISADLTVVFPIGADARQLRDDPVLNQIPSARAGHLLVLDDHELTMAFSSGSTLGIGYAVEHAAPRFAAALRGS</sequence>
<reference evidence="8" key="1">
    <citation type="journal article" date="2019" name="Int. J. Syst. Evol. Microbiol.">
        <title>The Global Catalogue of Microorganisms (GCM) 10K type strain sequencing project: providing services to taxonomists for standard genome sequencing and annotation.</title>
        <authorList>
            <consortium name="The Broad Institute Genomics Platform"/>
            <consortium name="The Broad Institute Genome Sequencing Center for Infectious Disease"/>
            <person name="Wu L."/>
            <person name="Ma J."/>
        </authorList>
    </citation>
    <scope>NUCLEOTIDE SEQUENCE [LARGE SCALE GENOMIC DNA]</scope>
    <source>
        <strain evidence="8">JCM 10303</strain>
    </source>
</reference>
<evidence type="ECO:0000256" key="3">
    <source>
        <dbReference type="ARBA" id="ARBA00022448"/>
    </source>
</evidence>
<keyword evidence="3" id="KW-0813">Transport</keyword>
<dbReference type="Pfam" id="PF01497">
    <property type="entry name" value="Peripla_BP_2"/>
    <property type="match status" value="1"/>
</dbReference>
<evidence type="ECO:0000259" key="6">
    <source>
        <dbReference type="PROSITE" id="PS50983"/>
    </source>
</evidence>